<proteinExistence type="predicted"/>
<dbReference type="Proteomes" id="UP001529510">
    <property type="component" value="Unassembled WGS sequence"/>
</dbReference>
<dbReference type="Pfam" id="PF00754">
    <property type="entry name" value="F5_F8_type_C"/>
    <property type="match status" value="1"/>
</dbReference>
<protein>
    <recommendedName>
        <fullName evidence="1">F5/8 type C domain-containing protein</fullName>
    </recommendedName>
</protein>
<evidence type="ECO:0000313" key="3">
    <source>
        <dbReference type="Proteomes" id="UP001529510"/>
    </source>
</evidence>
<dbReference type="Gene3D" id="2.60.120.260">
    <property type="entry name" value="Galactose-binding domain-like"/>
    <property type="match status" value="1"/>
</dbReference>
<sequence length="53" mass="6330">QPWMQIDLGRKYRIMAIATQGTFNSYDWVTKYMLLYGDRFDAWTPYVMKGGNM</sequence>
<dbReference type="PROSITE" id="PS50022">
    <property type="entry name" value="FA58C_3"/>
    <property type="match status" value="1"/>
</dbReference>
<accession>A0ABD0RFR3</accession>
<keyword evidence="3" id="KW-1185">Reference proteome</keyword>
<evidence type="ECO:0000313" key="2">
    <source>
        <dbReference type="EMBL" id="KAL0197372.1"/>
    </source>
</evidence>
<dbReference type="AlphaFoldDB" id="A0ABD0RFR3"/>
<reference evidence="2 3" key="1">
    <citation type="submission" date="2024-05" db="EMBL/GenBank/DDBJ databases">
        <title>Genome sequencing and assembly of Indian major carp, Cirrhinus mrigala (Hamilton, 1822).</title>
        <authorList>
            <person name="Mohindra V."/>
            <person name="Chowdhury L.M."/>
            <person name="Lal K."/>
            <person name="Jena J.K."/>
        </authorList>
    </citation>
    <scope>NUCLEOTIDE SEQUENCE [LARGE SCALE GENOMIC DNA]</scope>
    <source>
        <strain evidence="2">CM1030</strain>
        <tissue evidence="2">Blood</tissue>
    </source>
</reference>
<gene>
    <name evidence="2" type="ORF">M9458_005912</name>
</gene>
<name>A0ABD0RFR3_CIRMR</name>
<feature type="non-terminal residue" evidence="2">
    <location>
        <position position="53"/>
    </location>
</feature>
<feature type="non-terminal residue" evidence="2">
    <location>
        <position position="1"/>
    </location>
</feature>
<dbReference type="EMBL" id="JAMKFB020000003">
    <property type="protein sequence ID" value="KAL0197372.1"/>
    <property type="molecule type" value="Genomic_DNA"/>
</dbReference>
<dbReference type="InterPro" id="IPR008979">
    <property type="entry name" value="Galactose-bd-like_sf"/>
</dbReference>
<dbReference type="PANTHER" id="PTHR24543">
    <property type="entry name" value="MULTICOPPER OXIDASE-RELATED"/>
    <property type="match status" value="1"/>
</dbReference>
<dbReference type="SUPFAM" id="SSF49785">
    <property type="entry name" value="Galactose-binding domain-like"/>
    <property type="match status" value="1"/>
</dbReference>
<organism evidence="2 3">
    <name type="scientific">Cirrhinus mrigala</name>
    <name type="common">Mrigala</name>
    <dbReference type="NCBI Taxonomy" id="683832"/>
    <lineage>
        <taxon>Eukaryota</taxon>
        <taxon>Metazoa</taxon>
        <taxon>Chordata</taxon>
        <taxon>Craniata</taxon>
        <taxon>Vertebrata</taxon>
        <taxon>Euteleostomi</taxon>
        <taxon>Actinopterygii</taxon>
        <taxon>Neopterygii</taxon>
        <taxon>Teleostei</taxon>
        <taxon>Ostariophysi</taxon>
        <taxon>Cypriniformes</taxon>
        <taxon>Cyprinidae</taxon>
        <taxon>Labeoninae</taxon>
        <taxon>Labeonini</taxon>
        <taxon>Cirrhinus</taxon>
    </lineage>
</organism>
<feature type="domain" description="F5/8 type C" evidence="1">
    <location>
        <begin position="1"/>
        <end position="53"/>
    </location>
</feature>
<dbReference type="InterPro" id="IPR000421">
    <property type="entry name" value="FA58C"/>
</dbReference>
<evidence type="ECO:0000259" key="1">
    <source>
        <dbReference type="PROSITE" id="PS50022"/>
    </source>
</evidence>
<comment type="caution">
    <text evidence="2">The sequence shown here is derived from an EMBL/GenBank/DDBJ whole genome shotgun (WGS) entry which is preliminary data.</text>
</comment>